<feature type="transmembrane region" description="Helical" evidence="1">
    <location>
        <begin position="12"/>
        <end position="34"/>
    </location>
</feature>
<evidence type="ECO:0000313" key="2">
    <source>
        <dbReference type="EMBL" id="KTD27475.1"/>
    </source>
</evidence>
<feature type="transmembrane region" description="Helical" evidence="1">
    <location>
        <begin position="103"/>
        <end position="121"/>
    </location>
</feature>
<dbReference type="AlphaFoldDB" id="A0A0W0W5N3"/>
<dbReference type="OrthoDB" id="8479187at2"/>
<keyword evidence="1" id="KW-1133">Transmembrane helix</keyword>
<dbReference type="PATRIC" id="fig|454.4.peg.1065"/>
<proteinExistence type="predicted"/>
<protein>
    <recommendedName>
        <fullName evidence="4">DUF2975 domain-containing protein</fullName>
    </recommendedName>
</protein>
<name>A0A0W0W5N3_9GAMM</name>
<gene>
    <name evidence="2" type="ORF">Lisr_0992</name>
</gene>
<dbReference type="STRING" id="454.Lisr_0992"/>
<accession>A0A0W0W5N3</accession>
<feature type="transmembrane region" description="Helical" evidence="1">
    <location>
        <begin position="141"/>
        <end position="165"/>
    </location>
</feature>
<comment type="caution">
    <text evidence="2">The sequence shown here is derived from an EMBL/GenBank/DDBJ whole genome shotgun (WGS) entry which is preliminary data.</text>
</comment>
<dbReference type="Proteomes" id="UP000054761">
    <property type="component" value="Unassembled WGS sequence"/>
</dbReference>
<keyword evidence="1" id="KW-0812">Transmembrane</keyword>
<evidence type="ECO:0008006" key="4">
    <source>
        <dbReference type="Google" id="ProtNLM"/>
    </source>
</evidence>
<dbReference type="Pfam" id="PF11188">
    <property type="entry name" value="DUF2975"/>
    <property type="match status" value="1"/>
</dbReference>
<keyword evidence="3" id="KW-1185">Reference proteome</keyword>
<reference evidence="2 3" key="1">
    <citation type="submission" date="2015-11" db="EMBL/GenBank/DDBJ databases">
        <title>Genomic analysis of 38 Legionella species identifies large and diverse effector repertoires.</title>
        <authorList>
            <person name="Burstein D."/>
            <person name="Amaro F."/>
            <person name="Zusman T."/>
            <person name="Lifshitz Z."/>
            <person name="Cohen O."/>
            <person name="Gilbert J.A."/>
            <person name="Pupko T."/>
            <person name="Shuman H.A."/>
            <person name="Segal G."/>
        </authorList>
    </citation>
    <scope>NUCLEOTIDE SEQUENCE [LARGE SCALE GENOMIC DNA]</scope>
    <source>
        <strain evidence="2 3">Bercovier 4</strain>
    </source>
</reference>
<feature type="transmembrane region" description="Helical" evidence="1">
    <location>
        <begin position="63"/>
        <end position="83"/>
    </location>
</feature>
<dbReference type="EMBL" id="LNYH01000048">
    <property type="protein sequence ID" value="KTD27475.1"/>
    <property type="molecule type" value="Genomic_DNA"/>
</dbReference>
<sequence length="179" mass="20498">MRKIKTASRILHLIFMSLCWLLPIVTAFFTFFHIDTMIHYGMFDQIISSSKIHSTDYSLIHKAIIFTIQLLPLSITIFICHRLAKLFNLYEHGSLFELDNIKIIKQISILMIIGEFIQIIYQPLITAALSFNNPAGQRFASITLGSTNLTTLITAFIILIASWMVKEAYELKNDAQLTI</sequence>
<organism evidence="2 3">
    <name type="scientific">Legionella israelensis</name>
    <dbReference type="NCBI Taxonomy" id="454"/>
    <lineage>
        <taxon>Bacteria</taxon>
        <taxon>Pseudomonadati</taxon>
        <taxon>Pseudomonadota</taxon>
        <taxon>Gammaproteobacteria</taxon>
        <taxon>Legionellales</taxon>
        <taxon>Legionellaceae</taxon>
        <taxon>Legionella</taxon>
    </lineage>
</organism>
<evidence type="ECO:0000313" key="3">
    <source>
        <dbReference type="Proteomes" id="UP000054761"/>
    </source>
</evidence>
<evidence type="ECO:0000256" key="1">
    <source>
        <dbReference type="SAM" id="Phobius"/>
    </source>
</evidence>
<dbReference type="InterPro" id="IPR021354">
    <property type="entry name" value="DUF2975"/>
</dbReference>
<keyword evidence="1" id="KW-0472">Membrane</keyword>